<sequence length="133" mass="15311">MQTPSAIGWQAISLCPHSYQIAGEIFQCRAGTSRVVPSTDLGRPNVLWTVQICLGLMRYFGNFILKNYLNRSGPSKTRWDSRDGARHHVARTHPAPKNFSHCRERERERMHFHVVGHILSCHFHHKNINAIQN</sequence>
<dbReference type="Proteomes" id="UP001062846">
    <property type="component" value="Chromosome 9"/>
</dbReference>
<protein>
    <submittedName>
        <fullName evidence="1">Uncharacterized protein</fullName>
    </submittedName>
</protein>
<dbReference type="EMBL" id="CM046396">
    <property type="protein sequence ID" value="KAI8538117.1"/>
    <property type="molecule type" value="Genomic_DNA"/>
</dbReference>
<comment type="caution">
    <text evidence="1">The sequence shown here is derived from an EMBL/GenBank/DDBJ whole genome shotgun (WGS) entry which is preliminary data.</text>
</comment>
<reference evidence="1" key="1">
    <citation type="submission" date="2022-02" db="EMBL/GenBank/DDBJ databases">
        <title>Plant Genome Project.</title>
        <authorList>
            <person name="Zhang R.-G."/>
        </authorList>
    </citation>
    <scope>NUCLEOTIDE SEQUENCE</scope>
    <source>
        <strain evidence="1">AT1</strain>
    </source>
</reference>
<evidence type="ECO:0000313" key="2">
    <source>
        <dbReference type="Proteomes" id="UP001062846"/>
    </source>
</evidence>
<proteinExistence type="predicted"/>
<keyword evidence="2" id="KW-1185">Reference proteome</keyword>
<name>A0ACC0MAZ5_RHOML</name>
<organism evidence="1 2">
    <name type="scientific">Rhododendron molle</name>
    <name type="common">Chinese azalea</name>
    <name type="synonym">Azalea mollis</name>
    <dbReference type="NCBI Taxonomy" id="49168"/>
    <lineage>
        <taxon>Eukaryota</taxon>
        <taxon>Viridiplantae</taxon>
        <taxon>Streptophyta</taxon>
        <taxon>Embryophyta</taxon>
        <taxon>Tracheophyta</taxon>
        <taxon>Spermatophyta</taxon>
        <taxon>Magnoliopsida</taxon>
        <taxon>eudicotyledons</taxon>
        <taxon>Gunneridae</taxon>
        <taxon>Pentapetalae</taxon>
        <taxon>asterids</taxon>
        <taxon>Ericales</taxon>
        <taxon>Ericaceae</taxon>
        <taxon>Ericoideae</taxon>
        <taxon>Rhodoreae</taxon>
        <taxon>Rhododendron</taxon>
    </lineage>
</organism>
<evidence type="ECO:0000313" key="1">
    <source>
        <dbReference type="EMBL" id="KAI8538117.1"/>
    </source>
</evidence>
<gene>
    <name evidence="1" type="ORF">RHMOL_Rhmol09G0077400</name>
</gene>
<accession>A0ACC0MAZ5</accession>